<keyword evidence="2" id="KW-0964">Secreted</keyword>
<evidence type="ECO:0000256" key="9">
    <source>
        <dbReference type="SAM" id="SignalP"/>
    </source>
</evidence>
<protein>
    <recommendedName>
        <fullName evidence="12">Secreted protein</fullName>
    </recommendedName>
</protein>
<evidence type="ECO:0000256" key="6">
    <source>
        <dbReference type="ARBA" id="ARBA00023295"/>
    </source>
</evidence>
<evidence type="ECO:0000256" key="7">
    <source>
        <dbReference type="ARBA" id="ARBA00023326"/>
    </source>
</evidence>
<dbReference type="RefSeq" id="WP_190177012.1">
    <property type="nucleotide sequence ID" value="NZ_BMVF01000003.1"/>
</dbReference>
<proteinExistence type="predicted"/>
<feature type="signal peptide" evidence="9">
    <location>
        <begin position="1"/>
        <end position="23"/>
    </location>
</feature>
<organism evidence="10 11">
    <name type="scientific">Streptomyces naganishii JCM 4654</name>
    <dbReference type="NCBI Taxonomy" id="1306179"/>
    <lineage>
        <taxon>Bacteria</taxon>
        <taxon>Bacillati</taxon>
        <taxon>Actinomycetota</taxon>
        <taxon>Actinomycetes</taxon>
        <taxon>Kitasatosporales</taxon>
        <taxon>Streptomycetaceae</taxon>
        <taxon>Streptomyces</taxon>
    </lineage>
</organism>
<feature type="region of interest" description="Disordered" evidence="8">
    <location>
        <begin position="19"/>
        <end position="39"/>
    </location>
</feature>
<keyword evidence="6" id="KW-0326">Glycosidase</keyword>
<gene>
    <name evidence="10" type="ORF">GCM10010508_12310</name>
</gene>
<sequence>MRLKSLTLVAASAALLAPTTPPAASAPHRPREEPPARSERAVRAADLLARMRHCRPVSRGRYRPDAGARATIPVCGLRGAVFWKADMDIDCDGRPTARCNGRTDPQFSPAAAYTQSDGRRLNAERLPYVVLPAPSRIWDPGAHGVGGGSIAAVVYRGRVQYAVVGDIGPRDVIGEASYATARHLGIPADPHGGGVRWGVTYIVFEHARVDALEDHAAAVALGKRLARRLLDDTPPQDDTLRQGYSPPQGTRRQVLR</sequence>
<evidence type="ECO:0000256" key="2">
    <source>
        <dbReference type="ARBA" id="ARBA00022525"/>
    </source>
</evidence>
<evidence type="ECO:0000256" key="1">
    <source>
        <dbReference type="ARBA" id="ARBA00004613"/>
    </source>
</evidence>
<feature type="region of interest" description="Disordered" evidence="8">
    <location>
        <begin position="230"/>
        <end position="256"/>
    </location>
</feature>
<evidence type="ECO:0000313" key="10">
    <source>
        <dbReference type="EMBL" id="GHD86060.1"/>
    </source>
</evidence>
<evidence type="ECO:0000256" key="4">
    <source>
        <dbReference type="ARBA" id="ARBA00022801"/>
    </source>
</evidence>
<keyword evidence="7" id="KW-0624">Polysaccharide degradation</keyword>
<evidence type="ECO:0000313" key="11">
    <source>
        <dbReference type="Proteomes" id="UP000608955"/>
    </source>
</evidence>
<dbReference type="PANTHER" id="PTHR42061">
    <property type="entry name" value="ENDO-CHITOSANASE"/>
    <property type="match status" value="1"/>
</dbReference>
<evidence type="ECO:0008006" key="12">
    <source>
        <dbReference type="Google" id="ProtNLM"/>
    </source>
</evidence>
<keyword evidence="11" id="KW-1185">Reference proteome</keyword>
<comment type="subcellular location">
    <subcellularLocation>
        <location evidence="1">Secreted</location>
    </subcellularLocation>
</comment>
<dbReference type="GO" id="GO:0000272">
    <property type="term" value="P:polysaccharide catabolic process"/>
    <property type="evidence" value="ECO:0007669"/>
    <property type="project" value="UniProtKB-KW"/>
</dbReference>
<reference evidence="10" key="2">
    <citation type="submission" date="2020-09" db="EMBL/GenBank/DDBJ databases">
        <authorList>
            <person name="Sun Q."/>
            <person name="Ohkuma M."/>
        </authorList>
    </citation>
    <scope>NUCLEOTIDE SEQUENCE</scope>
    <source>
        <strain evidence="10">JCM 4654</strain>
    </source>
</reference>
<dbReference type="EMBL" id="BMVF01000003">
    <property type="protein sequence ID" value="GHD86060.1"/>
    <property type="molecule type" value="Genomic_DNA"/>
</dbReference>
<keyword evidence="5" id="KW-0119">Carbohydrate metabolism</keyword>
<dbReference type="InterPro" id="IPR009939">
    <property type="entry name" value="Chitosanase_fungal"/>
</dbReference>
<feature type="compositionally biased region" description="Polar residues" evidence="8">
    <location>
        <begin position="245"/>
        <end position="256"/>
    </location>
</feature>
<evidence type="ECO:0000256" key="3">
    <source>
        <dbReference type="ARBA" id="ARBA00022729"/>
    </source>
</evidence>
<keyword evidence="4" id="KW-0378">Hydrolase</keyword>
<dbReference type="Pfam" id="PF07335">
    <property type="entry name" value="Glyco_hydro_75"/>
    <property type="match status" value="1"/>
</dbReference>
<keyword evidence="3 9" id="KW-0732">Signal</keyword>
<dbReference type="Proteomes" id="UP000608955">
    <property type="component" value="Unassembled WGS sequence"/>
</dbReference>
<dbReference type="AlphaFoldDB" id="A0A919CTV1"/>
<feature type="compositionally biased region" description="Basic and acidic residues" evidence="8">
    <location>
        <begin position="29"/>
        <end position="39"/>
    </location>
</feature>
<name>A0A919CTV1_9ACTN</name>
<dbReference type="PANTHER" id="PTHR42061:SF6">
    <property type="entry name" value="ENDO-CHITOSANASE"/>
    <property type="match status" value="1"/>
</dbReference>
<dbReference type="GO" id="GO:0005576">
    <property type="term" value="C:extracellular region"/>
    <property type="evidence" value="ECO:0007669"/>
    <property type="project" value="UniProtKB-SubCell"/>
</dbReference>
<dbReference type="GO" id="GO:0016977">
    <property type="term" value="F:chitosanase activity"/>
    <property type="evidence" value="ECO:0007669"/>
    <property type="project" value="InterPro"/>
</dbReference>
<evidence type="ECO:0000256" key="8">
    <source>
        <dbReference type="SAM" id="MobiDB-lite"/>
    </source>
</evidence>
<comment type="caution">
    <text evidence="10">The sequence shown here is derived from an EMBL/GenBank/DDBJ whole genome shotgun (WGS) entry which is preliminary data.</text>
</comment>
<feature type="chain" id="PRO_5039620865" description="Secreted protein" evidence="9">
    <location>
        <begin position="24"/>
        <end position="256"/>
    </location>
</feature>
<accession>A0A919CTV1</accession>
<evidence type="ECO:0000256" key="5">
    <source>
        <dbReference type="ARBA" id="ARBA00023277"/>
    </source>
</evidence>
<reference evidence="10" key="1">
    <citation type="journal article" date="2014" name="Int. J. Syst. Evol. Microbiol.">
        <title>Complete genome sequence of Corynebacterium casei LMG S-19264T (=DSM 44701T), isolated from a smear-ripened cheese.</title>
        <authorList>
            <consortium name="US DOE Joint Genome Institute (JGI-PGF)"/>
            <person name="Walter F."/>
            <person name="Albersmeier A."/>
            <person name="Kalinowski J."/>
            <person name="Ruckert C."/>
        </authorList>
    </citation>
    <scope>NUCLEOTIDE SEQUENCE</scope>
    <source>
        <strain evidence="10">JCM 4654</strain>
    </source>
</reference>